<protein>
    <submittedName>
        <fullName evidence="1">II.1 protein</fullName>
    </submittedName>
</protein>
<dbReference type="STRING" id="442562.Rumeso_01220"/>
<keyword evidence="2" id="KW-1185">Reference proteome</keyword>
<gene>
    <name evidence="1" type="ORF">Rumeso_01220</name>
</gene>
<reference evidence="1 2" key="1">
    <citation type="submission" date="2013-02" db="EMBL/GenBank/DDBJ databases">
        <authorList>
            <person name="Fiebig A."/>
            <person name="Goeker M."/>
            <person name="Klenk H.-P.P."/>
        </authorList>
    </citation>
    <scope>NUCLEOTIDE SEQUENCE [LARGE SCALE GENOMIC DNA]</scope>
    <source>
        <strain evidence="1 2">DSM 19309</strain>
    </source>
</reference>
<evidence type="ECO:0000313" key="1">
    <source>
        <dbReference type="EMBL" id="EYD77273.1"/>
    </source>
</evidence>
<dbReference type="AlphaFoldDB" id="A0A017HSY0"/>
<sequence length="92" mass="10401">MYLRKVEGPRRVTLPDGRIMSRADLPPPDTRRWVASRKAAVVNAVKAGLISRGTALETYRLSEEELAEWENAVAAHGEAALRTTWLQKYRQP</sequence>
<dbReference type="GO" id="GO:0043565">
    <property type="term" value="F:sequence-specific DNA binding"/>
    <property type="evidence" value="ECO:0007669"/>
    <property type="project" value="InterPro"/>
</dbReference>
<name>A0A017HSY0_9RHOB</name>
<dbReference type="RefSeq" id="WP_082483420.1">
    <property type="nucleotide sequence ID" value="NZ_KK088561.1"/>
</dbReference>
<dbReference type="Gene3D" id="1.10.10.10">
    <property type="entry name" value="Winged helix-like DNA-binding domain superfamily/Winged helix DNA-binding domain"/>
    <property type="match status" value="1"/>
</dbReference>
<dbReference type="PATRIC" id="fig|442562.3.peg.1209"/>
<dbReference type="Proteomes" id="UP000019666">
    <property type="component" value="Unassembled WGS sequence"/>
</dbReference>
<dbReference type="EMBL" id="AOSK01000032">
    <property type="protein sequence ID" value="EYD77273.1"/>
    <property type="molecule type" value="Genomic_DNA"/>
</dbReference>
<dbReference type="SUPFAM" id="SSF48295">
    <property type="entry name" value="TrpR-like"/>
    <property type="match status" value="1"/>
</dbReference>
<accession>A0A017HSY0</accession>
<dbReference type="HOGENOM" id="CLU_161849_1_0_5"/>
<dbReference type="InterPro" id="IPR009534">
    <property type="entry name" value="DUF1153"/>
</dbReference>
<dbReference type="OrthoDB" id="9796775at2"/>
<proteinExistence type="predicted"/>
<comment type="caution">
    <text evidence="1">The sequence shown here is derived from an EMBL/GenBank/DDBJ whole genome shotgun (WGS) entry which is preliminary data.</text>
</comment>
<dbReference type="Pfam" id="PF06627">
    <property type="entry name" value="DUF1153"/>
    <property type="match status" value="1"/>
</dbReference>
<organism evidence="1 2">
    <name type="scientific">Rubellimicrobium mesophilum DSM 19309</name>
    <dbReference type="NCBI Taxonomy" id="442562"/>
    <lineage>
        <taxon>Bacteria</taxon>
        <taxon>Pseudomonadati</taxon>
        <taxon>Pseudomonadota</taxon>
        <taxon>Alphaproteobacteria</taxon>
        <taxon>Rhodobacterales</taxon>
        <taxon>Roseobacteraceae</taxon>
        <taxon>Rubellimicrobium</taxon>
    </lineage>
</organism>
<evidence type="ECO:0000313" key="2">
    <source>
        <dbReference type="Proteomes" id="UP000019666"/>
    </source>
</evidence>
<dbReference type="InterPro" id="IPR010921">
    <property type="entry name" value="Trp_repressor/repl_initiator"/>
</dbReference>
<dbReference type="InterPro" id="IPR036388">
    <property type="entry name" value="WH-like_DNA-bd_sf"/>
</dbReference>